<protein>
    <recommendedName>
        <fullName evidence="2">Erythromycin biosynthesis protein CIII-like N-terminal domain-containing protein</fullName>
    </recommendedName>
</protein>
<dbReference type="EMBL" id="FQZK01000057">
    <property type="protein sequence ID" value="SHK99224.1"/>
    <property type="molecule type" value="Genomic_DNA"/>
</dbReference>
<gene>
    <name evidence="3" type="ORF">SAMN05421803_1571</name>
</gene>
<dbReference type="InterPro" id="IPR048284">
    <property type="entry name" value="EryCIII-like_N"/>
</dbReference>
<name>A0A1M6WZY6_9ACTN</name>
<evidence type="ECO:0000313" key="4">
    <source>
        <dbReference type="Proteomes" id="UP000184452"/>
    </source>
</evidence>
<dbReference type="STRING" id="758803.SAMN05421803_1571"/>
<evidence type="ECO:0000259" key="2">
    <source>
        <dbReference type="Pfam" id="PF21036"/>
    </source>
</evidence>
<dbReference type="AlphaFoldDB" id="A0A1M6WZY6"/>
<keyword evidence="1" id="KW-0808">Transferase</keyword>
<evidence type="ECO:0000256" key="1">
    <source>
        <dbReference type="ARBA" id="ARBA00022679"/>
    </source>
</evidence>
<dbReference type="GO" id="GO:0016740">
    <property type="term" value="F:transferase activity"/>
    <property type="evidence" value="ECO:0007669"/>
    <property type="project" value="UniProtKB-KW"/>
</dbReference>
<feature type="non-terminal residue" evidence="3">
    <location>
        <position position="285"/>
    </location>
</feature>
<dbReference type="Gene3D" id="3.40.50.2000">
    <property type="entry name" value="Glycogen Phosphorylase B"/>
    <property type="match status" value="1"/>
</dbReference>
<dbReference type="Proteomes" id="UP000184452">
    <property type="component" value="Unassembled WGS sequence"/>
</dbReference>
<proteinExistence type="predicted"/>
<dbReference type="Pfam" id="PF21036">
    <property type="entry name" value="EryCIII-like_N"/>
    <property type="match status" value="1"/>
</dbReference>
<organism evidence="3 4">
    <name type="scientific">Nocardiopsis flavescens</name>
    <dbReference type="NCBI Taxonomy" id="758803"/>
    <lineage>
        <taxon>Bacteria</taxon>
        <taxon>Bacillati</taxon>
        <taxon>Actinomycetota</taxon>
        <taxon>Actinomycetes</taxon>
        <taxon>Streptosporangiales</taxon>
        <taxon>Nocardiopsidaceae</taxon>
        <taxon>Nocardiopsis</taxon>
    </lineage>
</organism>
<feature type="domain" description="Erythromycin biosynthesis protein CIII-like N-terminal" evidence="2">
    <location>
        <begin position="59"/>
        <end position="278"/>
    </location>
</feature>
<reference evidence="3 4" key="1">
    <citation type="submission" date="2016-11" db="EMBL/GenBank/DDBJ databases">
        <authorList>
            <person name="Jaros S."/>
            <person name="Januszkiewicz K."/>
            <person name="Wedrychowicz H."/>
        </authorList>
    </citation>
    <scope>NUCLEOTIDE SEQUENCE [LARGE SCALE GENOMIC DNA]</scope>
    <source>
        <strain evidence="3 4">CGMCC 4.5723</strain>
    </source>
</reference>
<keyword evidence="4" id="KW-1185">Reference proteome</keyword>
<dbReference type="SUPFAM" id="SSF53756">
    <property type="entry name" value="UDP-Glycosyltransferase/glycogen phosphorylase"/>
    <property type="match status" value="1"/>
</dbReference>
<sequence>MRTGLTRRIHTVPGPSHGAVAVEFGTTFGKEERKRVRVRILFVSYAEKTHFQGMVPLAWALRAAGHEVVVASQPELMPTVAATGLPGVPLGRDHMLYQVTAWARRLDSAQEPGLFDVGERWPEHHSWERLEEGFGSAVSLWWKVVNDPWVAELVGFCRWWGPDLVLWEPVSFAGGVAAEVVGAVHGRVLWGMDLLGRMRSRFVDALAARGGGRDPLAEWLGDRAGRAGGVFSERMVRGHFTVDPLPEVLGLGAVAGVERVPVRYVPYNGPAVVPEWVPGGGVRVC</sequence>
<evidence type="ECO:0000313" key="3">
    <source>
        <dbReference type="EMBL" id="SHK99224.1"/>
    </source>
</evidence>
<accession>A0A1M6WZY6</accession>